<reference evidence="1" key="3">
    <citation type="submission" date="2021-05" db="UniProtKB">
        <authorList>
            <consortium name="EnsemblPlants"/>
        </authorList>
    </citation>
    <scope>IDENTIFICATION</scope>
    <source>
        <strain evidence="1">cv. B73</strain>
    </source>
</reference>
<dbReference type="Gramene" id="Zm00001eb054970_T001">
    <property type="protein sequence ID" value="Zm00001eb054970_P001"/>
    <property type="gene ID" value="Zm00001eb054970"/>
</dbReference>
<reference evidence="2" key="1">
    <citation type="submission" date="2015-12" db="EMBL/GenBank/DDBJ databases">
        <title>Update maize B73 reference genome by single molecule sequencing technologies.</title>
        <authorList>
            <consortium name="Maize Genome Sequencing Project"/>
            <person name="Ware D."/>
        </authorList>
    </citation>
    <scope>NUCLEOTIDE SEQUENCE [LARGE SCALE GENOMIC DNA]</scope>
    <source>
        <strain evidence="2">cv. B73</strain>
    </source>
</reference>
<dbReference type="Proteomes" id="UP000007305">
    <property type="component" value="Chromosome 1"/>
</dbReference>
<reference evidence="1" key="2">
    <citation type="submission" date="2019-07" db="EMBL/GenBank/DDBJ databases">
        <authorList>
            <person name="Seetharam A."/>
            <person name="Woodhouse M."/>
            <person name="Cannon E."/>
        </authorList>
    </citation>
    <scope>NUCLEOTIDE SEQUENCE [LARGE SCALE GENOMIC DNA]</scope>
    <source>
        <strain evidence="1">cv. B73</strain>
    </source>
</reference>
<dbReference type="InParanoid" id="A0A804M2U6"/>
<evidence type="ECO:0000313" key="2">
    <source>
        <dbReference type="Proteomes" id="UP000007305"/>
    </source>
</evidence>
<proteinExistence type="predicted"/>
<dbReference type="RefSeq" id="XP_035820255.1">
    <property type="nucleotide sequence ID" value="XM_035964362.1"/>
</dbReference>
<accession>A0A804M2U6</accession>
<sequence length="117" mass="13404">MRSHIMDHAVTLEQCDSCHMGWGSYVIVPAGCCFSHYSTDILKCAADAVSCLLFLGFRRRENSFRLPEDRREMFELLLHRLRTKSIMEAMDALPSIFGACRLKNRPHCKSTSMSLVF</sequence>
<dbReference type="AlphaFoldDB" id="A0A804M2U6"/>
<keyword evidence="2" id="KW-1185">Reference proteome</keyword>
<protein>
    <submittedName>
        <fullName evidence="1">Uncharacterized protein</fullName>
    </submittedName>
</protein>
<name>A0A804M2U6_MAIZE</name>
<dbReference type="GeneID" id="103643898"/>
<gene>
    <name evidence="1" type="primary">LOC103643898</name>
</gene>
<organism evidence="1 2">
    <name type="scientific">Zea mays</name>
    <name type="common">Maize</name>
    <dbReference type="NCBI Taxonomy" id="4577"/>
    <lineage>
        <taxon>Eukaryota</taxon>
        <taxon>Viridiplantae</taxon>
        <taxon>Streptophyta</taxon>
        <taxon>Embryophyta</taxon>
        <taxon>Tracheophyta</taxon>
        <taxon>Spermatophyta</taxon>
        <taxon>Magnoliopsida</taxon>
        <taxon>Liliopsida</taxon>
        <taxon>Poales</taxon>
        <taxon>Poaceae</taxon>
        <taxon>PACMAD clade</taxon>
        <taxon>Panicoideae</taxon>
        <taxon>Andropogonodae</taxon>
        <taxon>Andropogoneae</taxon>
        <taxon>Tripsacinae</taxon>
        <taxon>Zea</taxon>
    </lineage>
</organism>
<evidence type="ECO:0000313" key="1">
    <source>
        <dbReference type="EnsemblPlants" id="Zm00001eb054970_P001"/>
    </source>
</evidence>
<dbReference type="EnsemblPlants" id="Zm00001eb054970_T001">
    <property type="protein sequence ID" value="Zm00001eb054970_P001"/>
    <property type="gene ID" value="Zm00001eb054970"/>
</dbReference>